<keyword evidence="4" id="KW-1185">Reference proteome</keyword>
<dbReference type="Proteomes" id="UP001597478">
    <property type="component" value="Unassembled WGS sequence"/>
</dbReference>
<dbReference type="InterPro" id="IPR011344">
    <property type="entry name" value="ssDNA-bd"/>
</dbReference>
<accession>A0ABW5W3M5</accession>
<sequence length="138" mass="14867">MAIGETVLTVVGNVSSDLSRRTTASGDEVVGFWLRSNERRYDRETGQWRDGRSLAVRVTCWRRLAGTVGASLTKGDPVIVTGRLYSSEYVADGQPRSVPELEALAIGPNLAWCTATVRRGTRGSEPQPDETAARGSAA</sequence>
<evidence type="ECO:0000313" key="4">
    <source>
        <dbReference type="Proteomes" id="UP001597478"/>
    </source>
</evidence>
<dbReference type="PIRSF" id="PIRSF002070">
    <property type="entry name" value="SSB"/>
    <property type="match status" value="1"/>
</dbReference>
<evidence type="ECO:0000313" key="3">
    <source>
        <dbReference type="EMBL" id="MFD2798392.1"/>
    </source>
</evidence>
<evidence type="ECO:0000256" key="2">
    <source>
        <dbReference type="PIRNR" id="PIRNR002070"/>
    </source>
</evidence>
<dbReference type="CDD" id="cd04496">
    <property type="entry name" value="SSB_OBF"/>
    <property type="match status" value="1"/>
</dbReference>
<protein>
    <recommendedName>
        <fullName evidence="2">Single-stranded DNA-binding protein</fullName>
    </recommendedName>
</protein>
<dbReference type="InterPro" id="IPR000424">
    <property type="entry name" value="Primosome_PriB/ssb"/>
</dbReference>
<dbReference type="PROSITE" id="PS50935">
    <property type="entry name" value="SSB"/>
    <property type="match status" value="1"/>
</dbReference>
<keyword evidence="1 2" id="KW-0238">DNA-binding</keyword>
<reference evidence="4" key="1">
    <citation type="journal article" date="2019" name="Int. J. Syst. Evol. Microbiol.">
        <title>The Global Catalogue of Microorganisms (GCM) 10K type strain sequencing project: providing services to taxonomists for standard genome sequencing and annotation.</title>
        <authorList>
            <consortium name="The Broad Institute Genomics Platform"/>
            <consortium name="The Broad Institute Genome Sequencing Center for Infectious Disease"/>
            <person name="Wu L."/>
            <person name="Ma J."/>
        </authorList>
    </citation>
    <scope>NUCLEOTIDE SEQUENCE [LARGE SCALE GENOMIC DNA]</scope>
    <source>
        <strain evidence="4">IBRC-M 10906</strain>
    </source>
</reference>
<comment type="caution">
    <text evidence="3">The sequence shown here is derived from an EMBL/GenBank/DDBJ whole genome shotgun (WGS) entry which is preliminary data.</text>
</comment>
<dbReference type="PANTHER" id="PTHR10302:SF27">
    <property type="entry name" value="SINGLE-STRANDED DNA-BINDING PROTEIN"/>
    <property type="match status" value="1"/>
</dbReference>
<organism evidence="3 4">
    <name type="scientific">Prauserella oleivorans</name>
    <dbReference type="NCBI Taxonomy" id="1478153"/>
    <lineage>
        <taxon>Bacteria</taxon>
        <taxon>Bacillati</taxon>
        <taxon>Actinomycetota</taxon>
        <taxon>Actinomycetes</taxon>
        <taxon>Pseudonocardiales</taxon>
        <taxon>Pseudonocardiaceae</taxon>
        <taxon>Prauserella</taxon>
    </lineage>
</organism>
<name>A0ABW5W3M5_9PSEU</name>
<dbReference type="InterPro" id="IPR012340">
    <property type="entry name" value="NA-bd_OB-fold"/>
</dbReference>
<dbReference type="GO" id="GO:0003677">
    <property type="term" value="F:DNA binding"/>
    <property type="evidence" value="ECO:0007669"/>
    <property type="project" value="UniProtKB-KW"/>
</dbReference>
<proteinExistence type="predicted"/>
<dbReference type="PANTHER" id="PTHR10302">
    <property type="entry name" value="SINGLE-STRANDED DNA-BINDING PROTEIN"/>
    <property type="match status" value="1"/>
</dbReference>
<dbReference type="SUPFAM" id="SSF50249">
    <property type="entry name" value="Nucleic acid-binding proteins"/>
    <property type="match status" value="1"/>
</dbReference>
<dbReference type="Pfam" id="PF00436">
    <property type="entry name" value="SSB"/>
    <property type="match status" value="1"/>
</dbReference>
<dbReference type="EMBL" id="JBHUOF010000003">
    <property type="protein sequence ID" value="MFD2798392.1"/>
    <property type="molecule type" value="Genomic_DNA"/>
</dbReference>
<dbReference type="RefSeq" id="WP_377384015.1">
    <property type="nucleotide sequence ID" value="NZ_JBHSAN010000001.1"/>
</dbReference>
<evidence type="ECO:0000256" key="1">
    <source>
        <dbReference type="ARBA" id="ARBA00023125"/>
    </source>
</evidence>
<dbReference type="Gene3D" id="2.40.50.140">
    <property type="entry name" value="Nucleic acid-binding proteins"/>
    <property type="match status" value="1"/>
</dbReference>
<gene>
    <name evidence="3" type="ORF">ACFS2C_03180</name>
</gene>